<dbReference type="PANTHER" id="PTHR46825">
    <property type="entry name" value="D-ALANYL-D-ALANINE-CARBOXYPEPTIDASE/ENDOPEPTIDASE AMPH"/>
    <property type="match status" value="1"/>
</dbReference>
<feature type="signal peptide" evidence="2">
    <location>
        <begin position="1"/>
        <end position="18"/>
    </location>
</feature>
<accession>A0A6A5YG48</accession>
<evidence type="ECO:0000259" key="3">
    <source>
        <dbReference type="Pfam" id="PF00144"/>
    </source>
</evidence>
<protein>
    <submittedName>
        <fullName evidence="4">Beta-lactamase/transpeptidase-like protein</fullName>
    </submittedName>
</protein>
<dbReference type="OrthoDB" id="5946976at2759"/>
<gene>
    <name evidence="4" type="ORF">BDV96DRAFT_608035</name>
</gene>
<evidence type="ECO:0000256" key="1">
    <source>
        <dbReference type="ARBA" id="ARBA00038215"/>
    </source>
</evidence>
<dbReference type="InterPro" id="IPR012338">
    <property type="entry name" value="Beta-lactam/transpept-like"/>
</dbReference>
<proteinExistence type="inferred from homology"/>
<feature type="chain" id="PRO_5025393506" evidence="2">
    <location>
        <begin position="19"/>
        <end position="564"/>
    </location>
</feature>
<organism evidence="4 5">
    <name type="scientific">Lophiotrema nucula</name>
    <dbReference type="NCBI Taxonomy" id="690887"/>
    <lineage>
        <taxon>Eukaryota</taxon>
        <taxon>Fungi</taxon>
        <taxon>Dikarya</taxon>
        <taxon>Ascomycota</taxon>
        <taxon>Pezizomycotina</taxon>
        <taxon>Dothideomycetes</taxon>
        <taxon>Pleosporomycetidae</taxon>
        <taxon>Pleosporales</taxon>
        <taxon>Lophiotremataceae</taxon>
        <taxon>Lophiotrema</taxon>
    </lineage>
</organism>
<comment type="similarity">
    <text evidence="1">Belongs to the peptidase S12 family.</text>
</comment>
<dbReference type="Gene3D" id="3.40.710.10">
    <property type="entry name" value="DD-peptidase/beta-lactamase superfamily"/>
    <property type="match status" value="1"/>
</dbReference>
<dbReference type="PANTHER" id="PTHR46825:SF14">
    <property type="entry name" value="BETA-LACTAMASE-RELATED DOMAIN-CONTAINING PROTEIN"/>
    <property type="match status" value="1"/>
</dbReference>
<dbReference type="SUPFAM" id="SSF56601">
    <property type="entry name" value="beta-lactamase/transpeptidase-like"/>
    <property type="match status" value="1"/>
</dbReference>
<dbReference type="AlphaFoldDB" id="A0A6A5YG48"/>
<keyword evidence="2" id="KW-0732">Signal</keyword>
<feature type="domain" description="Beta-lactamase-related" evidence="3">
    <location>
        <begin position="38"/>
        <end position="404"/>
    </location>
</feature>
<evidence type="ECO:0000313" key="4">
    <source>
        <dbReference type="EMBL" id="KAF2105694.1"/>
    </source>
</evidence>
<evidence type="ECO:0000256" key="2">
    <source>
        <dbReference type="SAM" id="SignalP"/>
    </source>
</evidence>
<keyword evidence="5" id="KW-1185">Reference proteome</keyword>
<sequence>MRLLRTTIFSLLLNVSMALTTSEITARLQKRIPVFTELQSITRHPAISVGVLHHGQKIFTHNHGRKDIACDEAPDEDTLYCIASLTKQLVAASVSTLVSEGKLSWEEQIASILPGFANHHDPIVGQRATIRDVLSHRTGLSSLDQMVQGLHGELTVEQDEVVGLANALPIKYAFRTRWWYCNMGYSIAAMAIERITGKPWATVVDEKILTPLQMTRTRLTKDVHKSDRNIAKTYVVLTNGTPAEVPPPSLDGEHINGAAGGIRSTVSDLLRWAQALMSNTASPLIINSEHERDSPAHGYLSVALPRLSFVYDILESAMIIDPVAPGASNYGLGIVRQTTPATLGVVSPNRAFTSPVMGRNSASKITFSHNGDFDGATCSIYMFPDSESAVVVLSNAKGLSDATNWIAQEIIQTMFKLKPKIDILSEAKQYKARFKRWFEAKIQDPIKAGRQPNPDNRQVHDYIGEYSLKGYKKFKVQVSAHKQESKKIVFKLNGRPSQRHTLSYHHYNTWEFAPESYDTYLQKGYRPYVSPSEFLITFQRKLNSRIHALSWNLDRCDIIFIKTA</sequence>
<dbReference type="Proteomes" id="UP000799770">
    <property type="component" value="Unassembled WGS sequence"/>
</dbReference>
<name>A0A6A5YG48_9PLEO</name>
<reference evidence="4" key="1">
    <citation type="journal article" date="2020" name="Stud. Mycol.">
        <title>101 Dothideomycetes genomes: a test case for predicting lifestyles and emergence of pathogens.</title>
        <authorList>
            <person name="Haridas S."/>
            <person name="Albert R."/>
            <person name="Binder M."/>
            <person name="Bloem J."/>
            <person name="Labutti K."/>
            <person name="Salamov A."/>
            <person name="Andreopoulos B."/>
            <person name="Baker S."/>
            <person name="Barry K."/>
            <person name="Bills G."/>
            <person name="Bluhm B."/>
            <person name="Cannon C."/>
            <person name="Castanera R."/>
            <person name="Culley D."/>
            <person name="Daum C."/>
            <person name="Ezra D."/>
            <person name="Gonzalez J."/>
            <person name="Henrissat B."/>
            <person name="Kuo A."/>
            <person name="Liang C."/>
            <person name="Lipzen A."/>
            <person name="Lutzoni F."/>
            <person name="Magnuson J."/>
            <person name="Mondo S."/>
            <person name="Nolan M."/>
            <person name="Ohm R."/>
            <person name="Pangilinan J."/>
            <person name="Park H.-J."/>
            <person name="Ramirez L."/>
            <person name="Alfaro M."/>
            <person name="Sun H."/>
            <person name="Tritt A."/>
            <person name="Yoshinaga Y."/>
            <person name="Zwiers L.-H."/>
            <person name="Turgeon B."/>
            <person name="Goodwin S."/>
            <person name="Spatafora J."/>
            <person name="Crous P."/>
            <person name="Grigoriev I."/>
        </authorList>
    </citation>
    <scope>NUCLEOTIDE SEQUENCE</scope>
    <source>
        <strain evidence="4">CBS 627.86</strain>
    </source>
</reference>
<dbReference type="EMBL" id="ML977374">
    <property type="protein sequence ID" value="KAF2105694.1"/>
    <property type="molecule type" value="Genomic_DNA"/>
</dbReference>
<dbReference type="InterPro" id="IPR001466">
    <property type="entry name" value="Beta-lactam-related"/>
</dbReference>
<evidence type="ECO:0000313" key="5">
    <source>
        <dbReference type="Proteomes" id="UP000799770"/>
    </source>
</evidence>
<dbReference type="Pfam" id="PF00144">
    <property type="entry name" value="Beta-lactamase"/>
    <property type="match status" value="1"/>
</dbReference>
<dbReference type="InterPro" id="IPR050491">
    <property type="entry name" value="AmpC-like"/>
</dbReference>